<proteinExistence type="predicted"/>
<comment type="caution">
    <text evidence="3">The sequence shown here is derived from an EMBL/GenBank/DDBJ whole genome shotgun (WGS) entry which is preliminary data.</text>
</comment>
<feature type="domain" description="Glycosyltransferase subfamily 4-like N-terminal" evidence="2">
    <location>
        <begin position="25"/>
        <end position="189"/>
    </location>
</feature>
<name>A0A556MRC9_9FLAO</name>
<gene>
    <name evidence="3" type="ORF">FO442_11310</name>
</gene>
<dbReference type="Gene3D" id="3.40.50.2000">
    <property type="entry name" value="Glycogen Phosphorylase B"/>
    <property type="match status" value="2"/>
</dbReference>
<dbReference type="CDD" id="cd03801">
    <property type="entry name" value="GT4_PimA-like"/>
    <property type="match status" value="1"/>
</dbReference>
<evidence type="ECO:0000313" key="4">
    <source>
        <dbReference type="Proteomes" id="UP000316008"/>
    </source>
</evidence>
<dbReference type="GO" id="GO:0016757">
    <property type="term" value="F:glycosyltransferase activity"/>
    <property type="evidence" value="ECO:0007669"/>
    <property type="project" value="TreeGrafter"/>
</dbReference>
<dbReference type="OrthoDB" id="9795068at2"/>
<organism evidence="3 4">
    <name type="scientific">Fluviicola chungangensis</name>
    <dbReference type="NCBI Taxonomy" id="2597671"/>
    <lineage>
        <taxon>Bacteria</taxon>
        <taxon>Pseudomonadati</taxon>
        <taxon>Bacteroidota</taxon>
        <taxon>Flavobacteriia</taxon>
        <taxon>Flavobacteriales</taxon>
        <taxon>Crocinitomicaceae</taxon>
        <taxon>Fluviicola</taxon>
    </lineage>
</organism>
<dbReference type="AlphaFoldDB" id="A0A556MRC9"/>
<evidence type="ECO:0000313" key="3">
    <source>
        <dbReference type="EMBL" id="TSJ42348.1"/>
    </source>
</evidence>
<dbReference type="Pfam" id="PF13439">
    <property type="entry name" value="Glyco_transf_4"/>
    <property type="match status" value="1"/>
</dbReference>
<accession>A0A556MRC9</accession>
<protein>
    <submittedName>
        <fullName evidence="3">Glycosyltransferase family 4 protein</fullName>
    </submittedName>
</protein>
<keyword evidence="4" id="KW-1185">Reference proteome</keyword>
<sequence length="379" mass="44171">MSDTKRHILIMSSWFPTRVDPYAGNFVERFAHLLSDTYEVTVLHTMGDKNCSSIEVDDQQTDNLRIIRIYHHISKNRFIHWWLQRKALRKGLGMLDHIDLIFAHVFLPRAMQFARVQRYFHVPLIVMEHGSYYRKKLIKSFISLHQQVIKRGSRHTSEIVAVSNVLRTDMKPVFPTTKIQVVPNFVDEDLFTLRETNPVHRTKFIHISTLDKNTKNPGFLFDGFLNAYLESGKKVSLTVVSDQDTDEWERWAKLNSCREAINFIGPCEWEEVSQLLREHDALILTSEYETFSIVIAEAWLTGTPIISTPVGIAANMTEALGIRIEHNNIADLKHAILDMMNGKFQFDKEFLRAFGMQFSKESVKKQLIELFNKHFIIYE</sequence>
<dbReference type="SUPFAM" id="SSF53756">
    <property type="entry name" value="UDP-Glycosyltransferase/glycogen phosphorylase"/>
    <property type="match status" value="1"/>
</dbReference>
<evidence type="ECO:0000256" key="1">
    <source>
        <dbReference type="ARBA" id="ARBA00022679"/>
    </source>
</evidence>
<dbReference type="PANTHER" id="PTHR46401:SF2">
    <property type="entry name" value="GLYCOSYLTRANSFERASE WBBK-RELATED"/>
    <property type="match status" value="1"/>
</dbReference>
<dbReference type="InterPro" id="IPR028098">
    <property type="entry name" value="Glyco_trans_4-like_N"/>
</dbReference>
<dbReference type="EMBL" id="VLPL01000005">
    <property type="protein sequence ID" value="TSJ42348.1"/>
    <property type="molecule type" value="Genomic_DNA"/>
</dbReference>
<dbReference type="Proteomes" id="UP000316008">
    <property type="component" value="Unassembled WGS sequence"/>
</dbReference>
<dbReference type="Pfam" id="PF13692">
    <property type="entry name" value="Glyco_trans_1_4"/>
    <property type="match status" value="1"/>
</dbReference>
<reference evidence="3 4" key="1">
    <citation type="submission" date="2019-07" db="EMBL/GenBank/DDBJ databases">
        <authorList>
            <person name="Huq M.A."/>
        </authorList>
    </citation>
    <scope>NUCLEOTIDE SEQUENCE [LARGE SCALE GENOMIC DNA]</scope>
    <source>
        <strain evidence="3 4">MAH-3</strain>
    </source>
</reference>
<keyword evidence="1 3" id="KW-0808">Transferase</keyword>
<dbReference type="GO" id="GO:0009103">
    <property type="term" value="P:lipopolysaccharide biosynthetic process"/>
    <property type="evidence" value="ECO:0007669"/>
    <property type="project" value="TreeGrafter"/>
</dbReference>
<evidence type="ECO:0000259" key="2">
    <source>
        <dbReference type="Pfam" id="PF13439"/>
    </source>
</evidence>
<dbReference type="PANTHER" id="PTHR46401">
    <property type="entry name" value="GLYCOSYLTRANSFERASE WBBK-RELATED"/>
    <property type="match status" value="1"/>
</dbReference>